<dbReference type="PANTHER" id="PTHR43298:SF2">
    <property type="entry name" value="FMN_FAD EXPORTER YEEO-RELATED"/>
    <property type="match status" value="1"/>
</dbReference>
<evidence type="ECO:0000256" key="10">
    <source>
        <dbReference type="SAM" id="Phobius"/>
    </source>
</evidence>
<evidence type="ECO:0000256" key="9">
    <source>
        <dbReference type="ARBA" id="ARBA00031636"/>
    </source>
</evidence>
<keyword evidence="2" id="KW-0813">Transport</keyword>
<evidence type="ECO:0000256" key="4">
    <source>
        <dbReference type="ARBA" id="ARBA00022475"/>
    </source>
</evidence>
<dbReference type="InterPro" id="IPR048279">
    <property type="entry name" value="MdtK-like"/>
</dbReference>
<feature type="transmembrane region" description="Helical" evidence="10">
    <location>
        <begin position="251"/>
        <end position="274"/>
    </location>
</feature>
<evidence type="ECO:0000313" key="12">
    <source>
        <dbReference type="Proteomes" id="UP001279681"/>
    </source>
</evidence>
<evidence type="ECO:0000256" key="2">
    <source>
        <dbReference type="ARBA" id="ARBA00022448"/>
    </source>
</evidence>
<name>A0ABU4W730_9FUSO</name>
<dbReference type="Proteomes" id="UP001279681">
    <property type="component" value="Unassembled WGS sequence"/>
</dbReference>
<dbReference type="RefSeq" id="WP_320312733.1">
    <property type="nucleotide sequence ID" value="NZ_JAVIKH010000002.1"/>
</dbReference>
<evidence type="ECO:0000256" key="6">
    <source>
        <dbReference type="ARBA" id="ARBA00022989"/>
    </source>
</evidence>
<comment type="caution">
    <text evidence="11">The sequence shown here is derived from an EMBL/GenBank/DDBJ whole genome shotgun (WGS) entry which is preliminary data.</text>
</comment>
<dbReference type="CDD" id="cd13137">
    <property type="entry name" value="MATE_NorM_like"/>
    <property type="match status" value="1"/>
</dbReference>
<keyword evidence="3" id="KW-0050">Antiport</keyword>
<organism evidence="11 12">
    <name type="scientific">Candidatus Cetobacterium colombiensis</name>
    <dbReference type="NCBI Taxonomy" id="3073100"/>
    <lineage>
        <taxon>Bacteria</taxon>
        <taxon>Fusobacteriati</taxon>
        <taxon>Fusobacteriota</taxon>
        <taxon>Fusobacteriia</taxon>
        <taxon>Fusobacteriales</taxon>
        <taxon>Fusobacteriaceae</taxon>
        <taxon>Cetobacterium</taxon>
    </lineage>
</organism>
<comment type="subcellular location">
    <subcellularLocation>
        <location evidence="1">Cell membrane</location>
        <topology evidence="1">Multi-pass membrane protein</topology>
    </subcellularLocation>
</comment>
<feature type="transmembrane region" description="Helical" evidence="10">
    <location>
        <begin position="136"/>
        <end position="155"/>
    </location>
</feature>
<keyword evidence="12" id="KW-1185">Reference proteome</keyword>
<feature type="transmembrane region" description="Helical" evidence="10">
    <location>
        <begin position="357"/>
        <end position="376"/>
    </location>
</feature>
<feature type="transmembrane region" description="Helical" evidence="10">
    <location>
        <begin position="50"/>
        <end position="79"/>
    </location>
</feature>
<keyword evidence="6 10" id="KW-1133">Transmembrane helix</keyword>
<dbReference type="PANTHER" id="PTHR43298">
    <property type="entry name" value="MULTIDRUG RESISTANCE PROTEIN NORM-RELATED"/>
    <property type="match status" value="1"/>
</dbReference>
<accession>A0ABU4W730</accession>
<keyword evidence="4" id="KW-1003">Cell membrane</keyword>
<dbReference type="NCBIfam" id="TIGR00797">
    <property type="entry name" value="matE"/>
    <property type="match status" value="1"/>
</dbReference>
<sequence length="447" mass="49583">MKQFRSLWRENRSEILSIFTIALPTIVDMFVQTLLGFFDLIMVGRLGPDAIASVGLGTAPILTVIPIFFAISVGTTAMVSRAFGARNYSEAKESMSQSLILGIPAAFIVTFIFIIFGKNILEIISKNQPITDALSYLKVVSLGIPFLCFNIIFSYGFRSINKAKIPMINNTVSIFSNILLNYIFIFILDLGILGAGIATTISRGIVTLIFSFLIIYKRNYCIALNIEDFKINKDICKRLLKVGLPSAGEQGIFRIGMLIFEAMVINLGTLQYAAHKIALTAESFSFNLGLGFSVAGTTLVGQHLGAHKYQDARKAGFLNMFLAMFVMTTFGFIFMLFPKFVISMFTKDQSIVPMASSALRIVSIAQPILAVSMVLSGALRGAGDTKSVLWITSFGMFFIRIPLTYLLLYVLNFGLNGAWMVMIVDLTYRGLACLYRFKQGQWRYIEV</sequence>
<gene>
    <name evidence="11" type="ORF">RFV38_02250</name>
</gene>
<feature type="transmembrane region" description="Helical" evidence="10">
    <location>
        <begin position="317"/>
        <end position="337"/>
    </location>
</feature>
<proteinExistence type="predicted"/>
<evidence type="ECO:0000313" key="11">
    <source>
        <dbReference type="EMBL" id="MDX8335324.1"/>
    </source>
</evidence>
<dbReference type="EMBL" id="JAVIKH010000002">
    <property type="protein sequence ID" value="MDX8335324.1"/>
    <property type="molecule type" value="Genomic_DNA"/>
</dbReference>
<evidence type="ECO:0000256" key="3">
    <source>
        <dbReference type="ARBA" id="ARBA00022449"/>
    </source>
</evidence>
<evidence type="ECO:0000256" key="1">
    <source>
        <dbReference type="ARBA" id="ARBA00004651"/>
    </source>
</evidence>
<evidence type="ECO:0000256" key="5">
    <source>
        <dbReference type="ARBA" id="ARBA00022692"/>
    </source>
</evidence>
<feature type="transmembrane region" description="Helical" evidence="10">
    <location>
        <begin position="388"/>
        <end position="411"/>
    </location>
</feature>
<feature type="transmembrane region" description="Helical" evidence="10">
    <location>
        <begin position="99"/>
        <end position="116"/>
    </location>
</feature>
<evidence type="ECO:0000256" key="7">
    <source>
        <dbReference type="ARBA" id="ARBA00023065"/>
    </source>
</evidence>
<keyword evidence="7" id="KW-0406">Ion transport</keyword>
<dbReference type="PIRSF" id="PIRSF006603">
    <property type="entry name" value="DinF"/>
    <property type="match status" value="1"/>
</dbReference>
<evidence type="ECO:0000256" key="8">
    <source>
        <dbReference type="ARBA" id="ARBA00023136"/>
    </source>
</evidence>
<feature type="transmembrane region" description="Helical" evidence="10">
    <location>
        <begin position="286"/>
        <end position="305"/>
    </location>
</feature>
<dbReference type="Pfam" id="PF01554">
    <property type="entry name" value="MatE"/>
    <property type="match status" value="2"/>
</dbReference>
<feature type="transmembrane region" description="Helical" evidence="10">
    <location>
        <begin position="15"/>
        <end position="38"/>
    </location>
</feature>
<keyword evidence="5 10" id="KW-0812">Transmembrane</keyword>
<dbReference type="InterPro" id="IPR002528">
    <property type="entry name" value="MATE_fam"/>
</dbReference>
<dbReference type="InterPro" id="IPR050222">
    <property type="entry name" value="MATE_MdtK"/>
</dbReference>
<protein>
    <recommendedName>
        <fullName evidence="9">Multidrug-efflux transporter</fullName>
    </recommendedName>
</protein>
<reference evidence="12" key="1">
    <citation type="submission" date="2023-07" db="EMBL/GenBank/DDBJ databases">
        <authorList>
            <person name="Colorado M.A."/>
            <person name="Villamil L.M."/>
            <person name="Melo J.F."/>
            <person name="Rodriguez J.A."/>
            <person name="Ruiz R.Y."/>
        </authorList>
    </citation>
    <scope>NUCLEOTIDE SEQUENCE [LARGE SCALE GENOMIC DNA]</scope>
    <source>
        <strain evidence="12">C33</strain>
    </source>
</reference>
<keyword evidence="8 10" id="KW-0472">Membrane</keyword>